<evidence type="ECO:0000313" key="2">
    <source>
        <dbReference type="Proteomes" id="UP000054270"/>
    </source>
</evidence>
<reference evidence="2" key="1">
    <citation type="submission" date="2014-04" db="EMBL/GenBank/DDBJ databases">
        <title>Evolutionary Origins and Diversification of the Mycorrhizal Mutualists.</title>
        <authorList>
            <consortium name="DOE Joint Genome Institute"/>
            <consortium name="Mycorrhizal Genomics Consortium"/>
            <person name="Kohler A."/>
            <person name="Kuo A."/>
            <person name="Nagy L.G."/>
            <person name="Floudas D."/>
            <person name="Copeland A."/>
            <person name="Barry K.W."/>
            <person name="Cichocki N."/>
            <person name="Veneault-Fourrey C."/>
            <person name="LaButti K."/>
            <person name="Lindquist E.A."/>
            <person name="Lipzen A."/>
            <person name="Lundell T."/>
            <person name="Morin E."/>
            <person name="Murat C."/>
            <person name="Riley R."/>
            <person name="Ohm R."/>
            <person name="Sun H."/>
            <person name="Tunlid A."/>
            <person name="Henrissat B."/>
            <person name="Grigoriev I.V."/>
            <person name="Hibbett D.S."/>
            <person name="Martin F."/>
        </authorList>
    </citation>
    <scope>NUCLEOTIDE SEQUENCE [LARGE SCALE GENOMIC DNA]</scope>
    <source>
        <strain evidence="2">FD-334 SS-4</strain>
    </source>
</reference>
<gene>
    <name evidence="1" type="ORF">HYPSUDRAFT_208452</name>
</gene>
<proteinExistence type="predicted"/>
<dbReference type="AlphaFoldDB" id="A0A0D2P2H0"/>
<name>A0A0D2P2H0_HYPSF</name>
<evidence type="ECO:0000313" key="1">
    <source>
        <dbReference type="EMBL" id="KJA14725.1"/>
    </source>
</evidence>
<accession>A0A0D2P2H0</accession>
<sequence length="284" mass="30990">MSKAHDDRPQASRITLASVGASVGQRRLLYHTSLPPGRYARATPLPPFLLQCRPKFFRELVRAVSISLCAAPGDRDISHMQEHVRARALHSLGRPYTLLLYAYLLQPDPATPPPASLCHKILHSFFASTAAPRLSHALSPDSMDFLCGHPSPPPPPTLSVSALSPTPFTWPPLLVSQSAPSPPRMWDLLPDARERVTSTPHTPSLLLQSPRTQAHRLLLPVRPSLLSFAHAVAVPRRPIARGIYISPPARPPLPSYPLPLQLGPLPDTRVYGVSFTARSMPGLG</sequence>
<protein>
    <submittedName>
        <fullName evidence="1">Uncharacterized protein</fullName>
    </submittedName>
</protein>
<organism evidence="1 2">
    <name type="scientific">Hypholoma sublateritium (strain FD-334 SS-4)</name>
    <dbReference type="NCBI Taxonomy" id="945553"/>
    <lineage>
        <taxon>Eukaryota</taxon>
        <taxon>Fungi</taxon>
        <taxon>Dikarya</taxon>
        <taxon>Basidiomycota</taxon>
        <taxon>Agaricomycotina</taxon>
        <taxon>Agaricomycetes</taxon>
        <taxon>Agaricomycetidae</taxon>
        <taxon>Agaricales</taxon>
        <taxon>Agaricineae</taxon>
        <taxon>Strophariaceae</taxon>
        <taxon>Hypholoma</taxon>
    </lineage>
</organism>
<dbReference type="Proteomes" id="UP000054270">
    <property type="component" value="Unassembled WGS sequence"/>
</dbReference>
<keyword evidence="2" id="KW-1185">Reference proteome</keyword>
<dbReference type="EMBL" id="KN817667">
    <property type="protein sequence ID" value="KJA14725.1"/>
    <property type="molecule type" value="Genomic_DNA"/>
</dbReference>